<feature type="transmembrane region" description="Helical" evidence="1">
    <location>
        <begin position="155"/>
        <end position="175"/>
    </location>
</feature>
<keyword evidence="1" id="KW-0472">Membrane</keyword>
<evidence type="ECO:0000256" key="1">
    <source>
        <dbReference type="SAM" id="Phobius"/>
    </source>
</evidence>
<keyword evidence="1" id="KW-1133">Transmembrane helix</keyword>
<evidence type="ECO:0000313" key="2">
    <source>
        <dbReference type="EMBL" id="ORY35182.1"/>
    </source>
</evidence>
<keyword evidence="1" id="KW-0812">Transmembrane</keyword>
<sequence>MPDLNPLAIIQYFFEVPLFVAGLLLNGLIVALLVHKSKSAVSASRLNTLLCCLSGLSGFWCLFNLVISVCSLVSESPTEALLKLIGCVTASWIQLSLWLNLILALERYIHVCGSWGLWLDRLLFGTVLALCTTSITVTVWAYATTSFGSSLMIFIWSQLILSVYFTTCIGAIILYTRTYFYAIKKVGQYLQNTAGDQSASISVKRTILKNSILMTTSFIVSFTPLIALLTWTNQFTTYEYLSIRPDSYYAVYGFMNLLNALDPIITALIVIYFVPDLKREISNRLCCGQRKHGKPESEEESFASAT</sequence>
<dbReference type="Gene3D" id="1.20.1070.10">
    <property type="entry name" value="Rhodopsin 7-helix transmembrane proteins"/>
    <property type="match status" value="1"/>
</dbReference>
<reference evidence="2 3" key="1">
    <citation type="submission" date="2016-07" db="EMBL/GenBank/DDBJ databases">
        <title>Pervasive Adenine N6-methylation of Active Genes in Fungi.</title>
        <authorList>
            <consortium name="DOE Joint Genome Institute"/>
            <person name="Mondo S.J."/>
            <person name="Dannebaum R.O."/>
            <person name="Kuo R.C."/>
            <person name="Labutti K."/>
            <person name="Haridas S."/>
            <person name="Kuo A."/>
            <person name="Salamov A."/>
            <person name="Ahrendt S.R."/>
            <person name="Lipzen A."/>
            <person name="Sullivan W."/>
            <person name="Andreopoulos W.B."/>
            <person name="Clum A."/>
            <person name="Lindquist E."/>
            <person name="Daum C."/>
            <person name="Ramamoorthy G.K."/>
            <person name="Gryganskyi A."/>
            <person name="Culley D."/>
            <person name="Magnuson J.K."/>
            <person name="James T.Y."/>
            <person name="O'Malley M.A."/>
            <person name="Stajich J.E."/>
            <person name="Spatafora J.W."/>
            <person name="Visel A."/>
            <person name="Grigoriev I.V."/>
        </authorList>
    </citation>
    <scope>NUCLEOTIDE SEQUENCE [LARGE SCALE GENOMIC DNA]</scope>
    <source>
        <strain evidence="2 3">JEL800</strain>
    </source>
</reference>
<feature type="transmembrane region" description="Helical" evidence="1">
    <location>
        <begin position="46"/>
        <end position="74"/>
    </location>
</feature>
<comment type="caution">
    <text evidence="2">The sequence shown here is derived from an EMBL/GenBank/DDBJ whole genome shotgun (WGS) entry which is preliminary data.</text>
</comment>
<proteinExistence type="predicted"/>
<dbReference type="SUPFAM" id="SSF81321">
    <property type="entry name" value="Family A G protein-coupled receptor-like"/>
    <property type="match status" value="1"/>
</dbReference>
<evidence type="ECO:0008006" key="4">
    <source>
        <dbReference type="Google" id="ProtNLM"/>
    </source>
</evidence>
<feature type="transmembrane region" description="Helical" evidence="1">
    <location>
        <begin position="251"/>
        <end position="274"/>
    </location>
</feature>
<gene>
    <name evidence="2" type="ORF">BCR33DRAFT_722530</name>
</gene>
<evidence type="ECO:0000313" key="3">
    <source>
        <dbReference type="Proteomes" id="UP000193642"/>
    </source>
</evidence>
<dbReference type="EMBL" id="MCGO01000060">
    <property type="protein sequence ID" value="ORY35182.1"/>
    <property type="molecule type" value="Genomic_DNA"/>
</dbReference>
<feature type="transmembrane region" description="Helical" evidence="1">
    <location>
        <begin position="212"/>
        <end position="231"/>
    </location>
</feature>
<dbReference type="AlphaFoldDB" id="A0A1Y2BK87"/>
<name>A0A1Y2BK87_9FUNG</name>
<dbReference type="OrthoDB" id="2182679at2759"/>
<dbReference type="Proteomes" id="UP000193642">
    <property type="component" value="Unassembled WGS sequence"/>
</dbReference>
<accession>A0A1Y2BK87</accession>
<feature type="transmembrane region" description="Helical" evidence="1">
    <location>
        <begin position="80"/>
        <end position="101"/>
    </location>
</feature>
<organism evidence="2 3">
    <name type="scientific">Rhizoclosmatium globosum</name>
    <dbReference type="NCBI Taxonomy" id="329046"/>
    <lineage>
        <taxon>Eukaryota</taxon>
        <taxon>Fungi</taxon>
        <taxon>Fungi incertae sedis</taxon>
        <taxon>Chytridiomycota</taxon>
        <taxon>Chytridiomycota incertae sedis</taxon>
        <taxon>Chytridiomycetes</taxon>
        <taxon>Chytridiales</taxon>
        <taxon>Chytriomycetaceae</taxon>
        <taxon>Rhizoclosmatium</taxon>
    </lineage>
</organism>
<feature type="transmembrane region" description="Helical" evidence="1">
    <location>
        <begin position="122"/>
        <end position="143"/>
    </location>
</feature>
<keyword evidence="3" id="KW-1185">Reference proteome</keyword>
<protein>
    <recommendedName>
        <fullName evidence="4">G-protein coupled receptors family 1 profile domain-containing protein</fullName>
    </recommendedName>
</protein>
<feature type="transmembrane region" description="Helical" evidence="1">
    <location>
        <begin position="12"/>
        <end position="34"/>
    </location>
</feature>